<feature type="transmembrane region" description="Helical" evidence="1">
    <location>
        <begin position="84"/>
        <end position="104"/>
    </location>
</feature>
<dbReference type="EMBL" id="MU006217">
    <property type="protein sequence ID" value="KAF2832562.1"/>
    <property type="molecule type" value="Genomic_DNA"/>
</dbReference>
<keyword evidence="1" id="KW-1133">Transmembrane helix</keyword>
<name>A0A6A7AH05_9PLEO</name>
<gene>
    <name evidence="2" type="ORF">CC86DRAFT_280172</name>
</gene>
<protein>
    <submittedName>
        <fullName evidence="2">Uncharacterized protein</fullName>
    </submittedName>
</protein>
<feature type="transmembrane region" description="Helical" evidence="1">
    <location>
        <begin position="52"/>
        <end position="69"/>
    </location>
</feature>
<keyword evidence="3" id="KW-1185">Reference proteome</keyword>
<dbReference type="Proteomes" id="UP000799424">
    <property type="component" value="Unassembled WGS sequence"/>
</dbReference>
<keyword evidence="1" id="KW-0472">Membrane</keyword>
<evidence type="ECO:0000313" key="3">
    <source>
        <dbReference type="Proteomes" id="UP000799424"/>
    </source>
</evidence>
<accession>A0A6A7AH05</accession>
<dbReference type="OrthoDB" id="3436860at2759"/>
<evidence type="ECO:0000313" key="2">
    <source>
        <dbReference type="EMBL" id="KAF2832562.1"/>
    </source>
</evidence>
<organism evidence="2 3">
    <name type="scientific">Ophiobolus disseminans</name>
    <dbReference type="NCBI Taxonomy" id="1469910"/>
    <lineage>
        <taxon>Eukaryota</taxon>
        <taxon>Fungi</taxon>
        <taxon>Dikarya</taxon>
        <taxon>Ascomycota</taxon>
        <taxon>Pezizomycotina</taxon>
        <taxon>Dothideomycetes</taxon>
        <taxon>Pleosporomycetidae</taxon>
        <taxon>Pleosporales</taxon>
        <taxon>Pleosporineae</taxon>
        <taxon>Phaeosphaeriaceae</taxon>
        <taxon>Ophiobolus</taxon>
    </lineage>
</organism>
<evidence type="ECO:0000256" key="1">
    <source>
        <dbReference type="SAM" id="Phobius"/>
    </source>
</evidence>
<feature type="transmembrane region" description="Helical" evidence="1">
    <location>
        <begin position="20"/>
        <end position="40"/>
    </location>
</feature>
<reference evidence="2" key="1">
    <citation type="journal article" date="2020" name="Stud. Mycol.">
        <title>101 Dothideomycetes genomes: a test case for predicting lifestyles and emergence of pathogens.</title>
        <authorList>
            <person name="Haridas S."/>
            <person name="Albert R."/>
            <person name="Binder M."/>
            <person name="Bloem J."/>
            <person name="Labutti K."/>
            <person name="Salamov A."/>
            <person name="Andreopoulos B."/>
            <person name="Baker S."/>
            <person name="Barry K."/>
            <person name="Bills G."/>
            <person name="Bluhm B."/>
            <person name="Cannon C."/>
            <person name="Castanera R."/>
            <person name="Culley D."/>
            <person name="Daum C."/>
            <person name="Ezra D."/>
            <person name="Gonzalez J."/>
            <person name="Henrissat B."/>
            <person name="Kuo A."/>
            <person name="Liang C."/>
            <person name="Lipzen A."/>
            <person name="Lutzoni F."/>
            <person name="Magnuson J."/>
            <person name="Mondo S."/>
            <person name="Nolan M."/>
            <person name="Ohm R."/>
            <person name="Pangilinan J."/>
            <person name="Park H.-J."/>
            <person name="Ramirez L."/>
            <person name="Alfaro M."/>
            <person name="Sun H."/>
            <person name="Tritt A."/>
            <person name="Yoshinaga Y."/>
            <person name="Zwiers L.-H."/>
            <person name="Turgeon B."/>
            <person name="Goodwin S."/>
            <person name="Spatafora J."/>
            <person name="Crous P."/>
            <person name="Grigoriev I."/>
        </authorList>
    </citation>
    <scope>NUCLEOTIDE SEQUENCE</scope>
    <source>
        <strain evidence="2">CBS 113818</strain>
    </source>
</reference>
<keyword evidence="1" id="KW-0812">Transmembrane</keyword>
<proteinExistence type="predicted"/>
<sequence>MAILDFVNKPCFDSRYKLPAHLIQGVLITIVIGLSVPRLFMKNQPRTRAGTIALGMGAKSLIFLAYMLLTEHVQKLKRWHSYKANVILSCLEILFWGAVAFLVLQANLDRCEGITCTLSWIVVGVAVVVK</sequence>
<dbReference type="AlphaFoldDB" id="A0A6A7AH05"/>